<evidence type="ECO:0000256" key="2">
    <source>
        <dbReference type="ARBA" id="ARBA00022723"/>
    </source>
</evidence>
<dbReference type="EMBL" id="JBBXMP010000031">
    <property type="protein sequence ID" value="KAL0066881.1"/>
    <property type="molecule type" value="Genomic_DNA"/>
</dbReference>
<comment type="cofactor">
    <cofactor evidence="1">
        <name>Mn(2+)</name>
        <dbReference type="ChEBI" id="CHEBI:29035"/>
    </cofactor>
</comment>
<organism evidence="6 7">
    <name type="scientific">Marasmius tenuissimus</name>
    <dbReference type="NCBI Taxonomy" id="585030"/>
    <lineage>
        <taxon>Eukaryota</taxon>
        <taxon>Fungi</taxon>
        <taxon>Dikarya</taxon>
        <taxon>Basidiomycota</taxon>
        <taxon>Agaricomycotina</taxon>
        <taxon>Agaricomycetes</taxon>
        <taxon>Agaricomycetidae</taxon>
        <taxon>Agaricales</taxon>
        <taxon>Marasmiineae</taxon>
        <taxon>Marasmiaceae</taxon>
        <taxon>Marasmius</taxon>
    </lineage>
</organism>
<protein>
    <submittedName>
        <fullName evidence="6">Exopolyphosphatase</fullName>
        <ecNumber evidence="6">3.6.1.11</ecNumber>
    </submittedName>
</protein>
<evidence type="ECO:0000256" key="1">
    <source>
        <dbReference type="ARBA" id="ARBA00001936"/>
    </source>
</evidence>
<accession>A0ABR2ZZ52</accession>
<name>A0ABR2ZZ52_9AGAR</name>
<proteinExistence type="predicted"/>
<reference evidence="6 7" key="1">
    <citation type="submission" date="2024-05" db="EMBL/GenBank/DDBJ databases">
        <title>A draft genome resource for the thread blight pathogen Marasmius tenuissimus strain MS-2.</title>
        <authorList>
            <person name="Yulfo-Soto G.E."/>
            <person name="Baruah I.K."/>
            <person name="Amoako-Attah I."/>
            <person name="Bukari Y."/>
            <person name="Meinhardt L.W."/>
            <person name="Bailey B.A."/>
            <person name="Cohen S.P."/>
        </authorList>
    </citation>
    <scope>NUCLEOTIDE SEQUENCE [LARGE SCALE GENOMIC DNA]</scope>
    <source>
        <strain evidence="6 7">MS-2</strain>
    </source>
</reference>
<dbReference type="Pfam" id="PF02833">
    <property type="entry name" value="DHHA2"/>
    <property type="match status" value="1"/>
</dbReference>
<dbReference type="Gene3D" id="3.10.310.20">
    <property type="entry name" value="DHHA2 domain"/>
    <property type="match status" value="1"/>
</dbReference>
<dbReference type="SUPFAM" id="SSF64182">
    <property type="entry name" value="DHH phosphoesterases"/>
    <property type="match status" value="1"/>
</dbReference>
<comment type="caution">
    <text evidence="6">The sequence shown here is derived from an EMBL/GenBank/DDBJ whole genome shotgun (WGS) entry which is preliminary data.</text>
</comment>
<evidence type="ECO:0000313" key="6">
    <source>
        <dbReference type="EMBL" id="KAL0066881.1"/>
    </source>
</evidence>
<evidence type="ECO:0000256" key="3">
    <source>
        <dbReference type="ARBA" id="ARBA00022801"/>
    </source>
</evidence>
<dbReference type="PANTHER" id="PTHR12112">
    <property type="entry name" value="BNIP - RELATED"/>
    <property type="match status" value="1"/>
</dbReference>
<evidence type="ECO:0000256" key="4">
    <source>
        <dbReference type="ARBA" id="ARBA00023211"/>
    </source>
</evidence>
<dbReference type="InterPro" id="IPR004097">
    <property type="entry name" value="DHHA2"/>
</dbReference>
<evidence type="ECO:0000313" key="7">
    <source>
        <dbReference type="Proteomes" id="UP001437256"/>
    </source>
</evidence>
<gene>
    <name evidence="6" type="primary">PPX1</name>
    <name evidence="6" type="ORF">AAF712_006076</name>
</gene>
<dbReference type="SMART" id="SM01131">
    <property type="entry name" value="DHHA2"/>
    <property type="match status" value="1"/>
</dbReference>
<dbReference type="PANTHER" id="PTHR12112:SF39">
    <property type="entry name" value="EG:152A3.5 PROTEIN (FBGN0003116_PN PROTEIN)"/>
    <property type="match status" value="1"/>
</dbReference>
<sequence>MSTSATRRILADFLASSKQKYLSSILSAPKLSRNEWTVVMGNESGDLDTIACAIAYAYHQTHHLHKPTIPLIRIHRNDLKLRAENMYALALAGVNEPENQLLLLSDIPESKWPQREFALVDHNRLAPEFDWVDENEEKSRVVAVIDHHADEGLYKNDDHVAKPRLIFPAGSCASLVASYILDNNTNTEKDTIPPEISMLLLSAILIDTNLKPTSTGGKATELDFHAAAALVRNAIFPDEISKDDVAALLKTLPEINATAPFGQAMSPPVPSPSQDSESIIQLLRSASPLSTLSETLTSKKFDVSHLSVRELLKRDYKEYDYAVQLSSDPSDKTTIKGGLSTVPVGLTKWAGTGEEGNLDALLAEGVNYMSERGTSVLGVLTQFRKEKRKDGKRGKNKREMAWLIRTDAPSSSVADAVAQKIFTAFEESEEIRAGRHKKFEKYTKSSKSSPVPHARYDNLIIKVYKQGNAHATRKATAPVLRRALEEPARTGS</sequence>
<dbReference type="Proteomes" id="UP001437256">
    <property type="component" value="Unassembled WGS sequence"/>
</dbReference>
<dbReference type="InterPro" id="IPR038222">
    <property type="entry name" value="DHHA2_dom_sf"/>
</dbReference>
<evidence type="ECO:0000259" key="5">
    <source>
        <dbReference type="SMART" id="SM01131"/>
    </source>
</evidence>
<keyword evidence="7" id="KW-1185">Reference proteome</keyword>
<keyword evidence="2" id="KW-0479">Metal-binding</keyword>
<dbReference type="InterPro" id="IPR038763">
    <property type="entry name" value="DHH_sf"/>
</dbReference>
<keyword evidence="4" id="KW-0464">Manganese</keyword>
<feature type="domain" description="DHHA2" evidence="5">
    <location>
        <begin position="293"/>
        <end position="484"/>
    </location>
</feature>
<dbReference type="EC" id="3.6.1.11" evidence="6"/>
<dbReference type="Pfam" id="PF01368">
    <property type="entry name" value="DHH"/>
    <property type="match status" value="1"/>
</dbReference>
<dbReference type="GO" id="GO:0004309">
    <property type="term" value="F:exopolyphosphatase activity"/>
    <property type="evidence" value="ECO:0007669"/>
    <property type="project" value="UniProtKB-EC"/>
</dbReference>
<keyword evidence="3 6" id="KW-0378">Hydrolase</keyword>
<dbReference type="InterPro" id="IPR001667">
    <property type="entry name" value="DDH_dom"/>
</dbReference>
<dbReference type="Gene3D" id="3.90.1640.10">
    <property type="entry name" value="inorganic pyrophosphatase (n-terminal core)"/>
    <property type="match status" value="1"/>
</dbReference>